<organism evidence="1 2">
    <name type="scientific">Castanea mollissima</name>
    <name type="common">Chinese chestnut</name>
    <dbReference type="NCBI Taxonomy" id="60419"/>
    <lineage>
        <taxon>Eukaryota</taxon>
        <taxon>Viridiplantae</taxon>
        <taxon>Streptophyta</taxon>
        <taxon>Embryophyta</taxon>
        <taxon>Tracheophyta</taxon>
        <taxon>Spermatophyta</taxon>
        <taxon>Magnoliopsida</taxon>
        <taxon>eudicotyledons</taxon>
        <taxon>Gunneridae</taxon>
        <taxon>Pentapetalae</taxon>
        <taxon>rosids</taxon>
        <taxon>fabids</taxon>
        <taxon>Fagales</taxon>
        <taxon>Fagaceae</taxon>
        <taxon>Castanea</taxon>
    </lineage>
</organism>
<protein>
    <submittedName>
        <fullName evidence="1">Uncharacterized protein</fullName>
    </submittedName>
</protein>
<sequence length="38" mass="4488">IHKHNLNLFPWHGLRARRREGDLGILKVTNISENKEKP</sequence>
<comment type="caution">
    <text evidence="1">The sequence shown here is derived from an EMBL/GenBank/DDBJ whole genome shotgun (WGS) entry which is preliminary data.</text>
</comment>
<keyword evidence="2" id="KW-1185">Reference proteome</keyword>
<gene>
    <name evidence="1" type="ORF">CMV_027192</name>
</gene>
<dbReference type="Proteomes" id="UP000737018">
    <property type="component" value="Unassembled WGS sequence"/>
</dbReference>
<reference evidence="1" key="1">
    <citation type="submission" date="2020-03" db="EMBL/GenBank/DDBJ databases">
        <title>Castanea mollissima Vanexum genome sequencing.</title>
        <authorList>
            <person name="Staton M."/>
        </authorList>
    </citation>
    <scope>NUCLEOTIDE SEQUENCE</scope>
    <source>
        <tissue evidence="1">Leaf</tissue>
    </source>
</reference>
<dbReference type="AlphaFoldDB" id="A0A8J4QKA6"/>
<feature type="non-terminal residue" evidence="1">
    <location>
        <position position="1"/>
    </location>
</feature>
<proteinExistence type="predicted"/>
<accession>A0A8J4QKA6</accession>
<evidence type="ECO:0000313" key="2">
    <source>
        <dbReference type="Proteomes" id="UP000737018"/>
    </source>
</evidence>
<dbReference type="EMBL" id="JRKL02008991">
    <property type="protein sequence ID" value="KAF3946553.1"/>
    <property type="molecule type" value="Genomic_DNA"/>
</dbReference>
<name>A0A8J4QKA6_9ROSI</name>
<evidence type="ECO:0000313" key="1">
    <source>
        <dbReference type="EMBL" id="KAF3946553.1"/>
    </source>
</evidence>